<organism evidence="7 8">
    <name type="scientific">Aedes albopictus</name>
    <name type="common">Asian tiger mosquito</name>
    <name type="synonym">Stegomyia albopicta</name>
    <dbReference type="NCBI Taxonomy" id="7160"/>
    <lineage>
        <taxon>Eukaryota</taxon>
        <taxon>Metazoa</taxon>
        <taxon>Ecdysozoa</taxon>
        <taxon>Arthropoda</taxon>
        <taxon>Hexapoda</taxon>
        <taxon>Insecta</taxon>
        <taxon>Pterygota</taxon>
        <taxon>Neoptera</taxon>
        <taxon>Endopterygota</taxon>
        <taxon>Diptera</taxon>
        <taxon>Nematocera</taxon>
        <taxon>Culicoidea</taxon>
        <taxon>Culicidae</taxon>
        <taxon>Culicinae</taxon>
        <taxon>Aedini</taxon>
        <taxon>Aedes</taxon>
        <taxon>Stegomyia</taxon>
    </lineage>
</organism>
<feature type="compositionally biased region" description="Basic and acidic residues" evidence="5">
    <location>
        <begin position="265"/>
        <end position="277"/>
    </location>
</feature>
<dbReference type="PANTHER" id="PTHR37984">
    <property type="entry name" value="PROTEIN CBG26694"/>
    <property type="match status" value="1"/>
</dbReference>
<evidence type="ECO:0000256" key="2">
    <source>
        <dbReference type="ARBA" id="ARBA00022695"/>
    </source>
</evidence>
<evidence type="ECO:0000313" key="7">
    <source>
        <dbReference type="EnsemblMetazoa" id="AALFPA23_007511.P9990"/>
    </source>
</evidence>
<dbReference type="PROSITE" id="PS50878">
    <property type="entry name" value="RT_POL"/>
    <property type="match status" value="1"/>
</dbReference>
<accession>A0ABM1YB36</accession>
<dbReference type="Pfam" id="PF00078">
    <property type="entry name" value="RVT_1"/>
    <property type="match status" value="1"/>
</dbReference>
<name>A0ABM1YB36_AEDAL</name>
<dbReference type="RefSeq" id="XP_062711468.1">
    <property type="nucleotide sequence ID" value="XM_062855484.1"/>
</dbReference>
<dbReference type="PANTHER" id="PTHR37984:SF5">
    <property type="entry name" value="PROTEIN NYNRIN-LIKE"/>
    <property type="match status" value="1"/>
</dbReference>
<dbReference type="GeneID" id="134289537"/>
<dbReference type="Gene3D" id="2.40.70.10">
    <property type="entry name" value="Acid Proteases"/>
    <property type="match status" value="1"/>
</dbReference>
<dbReference type="Pfam" id="PF23309">
    <property type="entry name" value="DUF7083"/>
    <property type="match status" value="1"/>
</dbReference>
<dbReference type="InterPro" id="IPR043502">
    <property type="entry name" value="DNA/RNA_pol_sf"/>
</dbReference>
<dbReference type="CDD" id="cd01647">
    <property type="entry name" value="RT_LTR"/>
    <property type="match status" value="1"/>
</dbReference>
<sequence length="671" mass="75568">MSQSQPPQAQSSMSGGGEQPFKETILQILSNQQALMTQLSQQVSAIQGNVQNANRNELILDSLATNITEFAYDLEKGCSFDAWFSRYADLFEKDAAQLADDAKVRLLLRKLNPSAHERYTSFILPKLSKEFTFEETVAKLKIIFGTPVSTFHRRYQCLQTMKDEDEDFISYSCKVNKACVDFKLQELKEDQFKCLIFVCGLKSSKDSDIRMRLLSRMNETSDMTLEKIVEECKSLINLKRDTVLIGGKPPSSTVVASNAVRTQPNRKEKPNRAKDQAPKTPCWSCGGMHFSSQCNFKDHKCRDCGRTGHKEGYCSCFSFKPRPKPGKGKQGNWNKHSTKIVVVKNVTRSRRYVETTINGVPVNLQLDSGSDITIISRQNWVKIGAPKTSPPDCEVQTASGDKLGIDAMFRANISISGDQREGSDLLDEFGLWDVPFSSFCKLVDTKQEDHLVAELKSKFPTVFTGQLGLCSKMQVHLSLKKDARPVFKPKRPVSYNMEAVVEDELKRLQDNGIITPITYADWAAPIVVVRKPDRTVRICADFSTGLNNALEANNYPLPLPEDIFNRMANCTMFSHIDLSDAYLQVQVDEESRKLININTHKGLYQFNRLSPGIKSAPGAFQQIMDAMLAGLDCTCPYLDDVLVGGRTEEEHRKNLYKVLERLQEYGFTVKI</sequence>
<dbReference type="Proteomes" id="UP000069940">
    <property type="component" value="Unassembled WGS sequence"/>
</dbReference>
<keyword evidence="3" id="KW-0540">Nuclease</keyword>
<feature type="compositionally biased region" description="Polar residues" evidence="5">
    <location>
        <begin position="254"/>
        <end position="263"/>
    </location>
</feature>
<dbReference type="Pfam" id="PF13650">
    <property type="entry name" value="Asp_protease_2"/>
    <property type="match status" value="1"/>
</dbReference>
<protein>
    <recommendedName>
        <fullName evidence="6">Reverse transcriptase domain-containing protein</fullName>
    </recommendedName>
</protein>
<keyword evidence="8" id="KW-1185">Reference proteome</keyword>
<evidence type="ECO:0000256" key="4">
    <source>
        <dbReference type="ARBA" id="ARBA00022759"/>
    </source>
</evidence>
<keyword evidence="4" id="KW-0378">Hydrolase</keyword>
<dbReference type="SUPFAM" id="SSF56672">
    <property type="entry name" value="DNA/RNA polymerases"/>
    <property type="match status" value="1"/>
</dbReference>
<evidence type="ECO:0000259" key="6">
    <source>
        <dbReference type="PROSITE" id="PS50878"/>
    </source>
</evidence>
<dbReference type="InterPro" id="IPR050951">
    <property type="entry name" value="Retrovirus_Pol_polyprotein"/>
</dbReference>
<evidence type="ECO:0000256" key="5">
    <source>
        <dbReference type="SAM" id="MobiDB-lite"/>
    </source>
</evidence>
<dbReference type="InterPro" id="IPR000477">
    <property type="entry name" value="RT_dom"/>
</dbReference>
<dbReference type="SUPFAM" id="SSF50630">
    <property type="entry name" value="Acid proteases"/>
    <property type="match status" value="1"/>
</dbReference>
<proteinExistence type="predicted"/>
<feature type="region of interest" description="Disordered" evidence="5">
    <location>
        <begin position="254"/>
        <end position="277"/>
    </location>
</feature>
<dbReference type="EnsemblMetazoa" id="AALFPA23_007511.R9990">
    <property type="protein sequence ID" value="AALFPA23_007511.P9990"/>
    <property type="gene ID" value="AALFPA23_007511"/>
</dbReference>
<dbReference type="InterPro" id="IPR055510">
    <property type="entry name" value="DUF7083"/>
</dbReference>
<feature type="domain" description="Reverse transcriptase" evidence="6">
    <location>
        <begin position="510"/>
        <end position="671"/>
    </location>
</feature>
<keyword evidence="1" id="KW-0808">Transferase</keyword>
<dbReference type="InterPro" id="IPR043128">
    <property type="entry name" value="Rev_trsase/Diguanyl_cyclase"/>
</dbReference>
<evidence type="ECO:0000313" key="8">
    <source>
        <dbReference type="Proteomes" id="UP000069940"/>
    </source>
</evidence>
<dbReference type="Gene3D" id="3.10.10.10">
    <property type="entry name" value="HIV Type 1 Reverse Transcriptase, subunit A, domain 1"/>
    <property type="match status" value="1"/>
</dbReference>
<dbReference type="Gene3D" id="3.30.70.270">
    <property type="match status" value="1"/>
</dbReference>
<reference evidence="8" key="1">
    <citation type="journal article" date="2015" name="Proc. Natl. Acad. Sci. U.S.A.">
        <title>Genome sequence of the Asian Tiger mosquito, Aedes albopictus, reveals insights into its biology, genetics, and evolution.</title>
        <authorList>
            <person name="Chen X.G."/>
            <person name="Jiang X."/>
            <person name="Gu J."/>
            <person name="Xu M."/>
            <person name="Wu Y."/>
            <person name="Deng Y."/>
            <person name="Zhang C."/>
            <person name="Bonizzoni M."/>
            <person name="Dermauw W."/>
            <person name="Vontas J."/>
            <person name="Armbruster P."/>
            <person name="Huang X."/>
            <person name="Yang Y."/>
            <person name="Zhang H."/>
            <person name="He W."/>
            <person name="Peng H."/>
            <person name="Liu Y."/>
            <person name="Wu K."/>
            <person name="Chen J."/>
            <person name="Lirakis M."/>
            <person name="Topalis P."/>
            <person name="Van Leeuwen T."/>
            <person name="Hall A.B."/>
            <person name="Jiang X."/>
            <person name="Thorpe C."/>
            <person name="Mueller R.L."/>
            <person name="Sun C."/>
            <person name="Waterhouse R.M."/>
            <person name="Yan G."/>
            <person name="Tu Z.J."/>
            <person name="Fang X."/>
            <person name="James A.A."/>
        </authorList>
    </citation>
    <scope>NUCLEOTIDE SEQUENCE [LARGE SCALE GENOMIC DNA]</scope>
    <source>
        <strain evidence="8">Foshan</strain>
    </source>
</reference>
<reference evidence="7" key="2">
    <citation type="submission" date="2025-05" db="UniProtKB">
        <authorList>
            <consortium name="EnsemblMetazoa"/>
        </authorList>
    </citation>
    <scope>IDENTIFICATION</scope>
    <source>
        <strain evidence="7">Foshan</strain>
    </source>
</reference>
<evidence type="ECO:0000256" key="1">
    <source>
        <dbReference type="ARBA" id="ARBA00022679"/>
    </source>
</evidence>
<keyword evidence="2" id="KW-0548">Nucleotidyltransferase</keyword>
<keyword evidence="4" id="KW-0255">Endonuclease</keyword>
<evidence type="ECO:0000256" key="3">
    <source>
        <dbReference type="ARBA" id="ARBA00022722"/>
    </source>
</evidence>
<dbReference type="InterPro" id="IPR021109">
    <property type="entry name" value="Peptidase_aspartic_dom_sf"/>
</dbReference>